<protein>
    <submittedName>
        <fullName evidence="4">Uncharacterized protein</fullName>
    </submittedName>
</protein>
<dbReference type="Proteomes" id="UP000007110">
    <property type="component" value="Unassembled WGS sequence"/>
</dbReference>
<dbReference type="RefSeq" id="XP_030839026.1">
    <property type="nucleotide sequence ID" value="XM_030983166.1"/>
</dbReference>
<dbReference type="InterPro" id="IPR042567">
    <property type="entry name" value="SPIN/Ssty_sf"/>
</dbReference>
<feature type="region of interest" description="Disordered" evidence="3">
    <location>
        <begin position="298"/>
        <end position="327"/>
    </location>
</feature>
<reference evidence="4" key="2">
    <citation type="submission" date="2021-01" db="UniProtKB">
        <authorList>
            <consortium name="EnsemblMetazoa"/>
        </authorList>
    </citation>
    <scope>IDENTIFICATION</scope>
</reference>
<feature type="coiled-coil region" evidence="2">
    <location>
        <begin position="208"/>
        <end position="277"/>
    </location>
</feature>
<feature type="compositionally biased region" description="Basic and acidic residues" evidence="3">
    <location>
        <begin position="313"/>
        <end position="327"/>
    </location>
</feature>
<evidence type="ECO:0000256" key="2">
    <source>
        <dbReference type="SAM" id="Coils"/>
    </source>
</evidence>
<dbReference type="EnsemblMetazoa" id="XM_030983167">
    <property type="protein sequence ID" value="XP_030839027"/>
    <property type="gene ID" value="LOC105446121"/>
</dbReference>
<organism evidence="4 5">
    <name type="scientific">Strongylocentrotus purpuratus</name>
    <name type="common">Purple sea urchin</name>
    <dbReference type="NCBI Taxonomy" id="7668"/>
    <lineage>
        <taxon>Eukaryota</taxon>
        <taxon>Metazoa</taxon>
        <taxon>Echinodermata</taxon>
        <taxon>Eleutherozoa</taxon>
        <taxon>Echinozoa</taxon>
        <taxon>Echinoidea</taxon>
        <taxon>Euechinoidea</taxon>
        <taxon>Echinacea</taxon>
        <taxon>Camarodonta</taxon>
        <taxon>Echinidea</taxon>
        <taxon>Strongylocentrotidae</taxon>
        <taxon>Strongylocentrotus</taxon>
    </lineage>
</organism>
<keyword evidence="2" id="KW-0175">Coiled coil</keyword>
<dbReference type="Gene3D" id="2.80.10.70">
    <property type="entry name" value="Spindlin/Ssty"/>
    <property type="match status" value="1"/>
</dbReference>
<proteinExistence type="predicted"/>
<feature type="compositionally biased region" description="Basic residues" evidence="3">
    <location>
        <begin position="298"/>
        <end position="312"/>
    </location>
</feature>
<dbReference type="RefSeq" id="XP_030839027.1">
    <property type="nucleotide sequence ID" value="XM_030983167.1"/>
</dbReference>
<name>A0A7M7NMX0_STRPU</name>
<dbReference type="AlphaFoldDB" id="A0A7M7NMX0"/>
<dbReference type="PANTHER" id="PTHR11046:SF25">
    <property type="match status" value="1"/>
</dbReference>
<dbReference type="EnsemblMetazoa" id="XM_030983166">
    <property type="protein sequence ID" value="XP_030839026"/>
    <property type="gene ID" value="LOC105446121"/>
</dbReference>
<keyword evidence="1" id="KW-0378">Hydrolase</keyword>
<accession>A0A7M7NMX0</accession>
<keyword evidence="1" id="KW-0540">Nuclease</keyword>
<evidence type="ECO:0000256" key="3">
    <source>
        <dbReference type="SAM" id="MobiDB-lite"/>
    </source>
</evidence>
<sequence length="1235" mass="140530">MDPGAGLSNLQQQVSTADSEQKESIGACCDALGIVKNVLVDIVCDREVKWTKLNAVSLVNGVLVELTKWLKKERKNVRVIYKLVHALFDVDELSDDQQRNMQRRVETVFANESRMRKRLKTAIARKGANQQDMQDELNTFERTLFNFRPQVRERQEESADVGDDAATTTVAATSARDDELESLQEKLECVTDNFRSQRGIVGSSAKKLRRVKKKNKQLKDQKEHAVAALAAMTTQCENAKANVQERQKEIRNARKNKKQLLKVRKELMNAKKDAKQSLKVKEDPSDREAVVKRLKKKLRAAKNSHKITQKGLRKSEKQLKRSKSHLDTLRRKKKEFYRNIREKKEVGKKAGEEKKATSSLIADLRKELKELKSELGVDVEERPTTFKSKQTYTASIREVYQDLMVKHGVSSTTCEGVVRTVLEGLTDIPMDDVKLPKTTSACTIMLEGRKLAQVQVARALAEGKDLTVASDATTKFGHHYSSYDVYKESDDGSGPSAMTIGMRESEGGTAQIALDTLLSILQEVSDMPGSTHTVQKMIANIKNTMSDRHIAEKKFNNLLKEYRESILPNIVEGWADMNNEEQAKFASMNDFYCGLHYLVGLADYSSTALQTWERMIFGDDKVGAETVPGVHVESGCGTVRLVRTICKAVQDRGCEKAGKPLQFRSFLRTKGITSVPLAPFKGNRFNIIFHNGAGVFFLAKELKEFFQEHAEGNQLLKAVNADLGVNQFLAAVRALGLIDKLVTGPLWQVINEPGHIATMNEHYTSMLSCFERWSDDSSEFMRGEDVLFEGKHDPSDPIFTALVTPNPELDPMTKQVLEVLFLTYCQVTEKMLEDHLPSGKHSEMGEEKVKETKSVPKTNVGVERDFGMLDRLMRLKPSAGMMFVESIIMGVRNKTSEWRKGLHVTDREKLMEYARKSVKAQRDEYAERVKQLWDERAAKRKSQQEKAEEREVKKCVRSESVYVTVVEKCGGIWMSENEVHERLQGESEKKCSEMLQAQLQARRHVFREANVQGRLNVSAKGKKKSVQELKECLLEIIRVASERSEREEDRAEAEYASMCASEEKVAEYRGRVEEKRSKVKSRAKKKAVEKDRVKYDELVGKIVDHLTEGEGGQEERHRAIITSRTRKGLKLSYDSEPRASYEYTRKQIEDDLDNGDLKIPKLSIRDIVGRDINHRFEVDDELIWYRGYIDSVTRGQECIVLYNPLGEEGYELESSWEGPILEDYENNDVRFVREI</sequence>
<evidence type="ECO:0000313" key="4">
    <source>
        <dbReference type="EnsemblMetazoa" id="XP_030839026"/>
    </source>
</evidence>
<evidence type="ECO:0000256" key="1">
    <source>
        <dbReference type="ARBA" id="ARBA00022722"/>
    </source>
</evidence>
<dbReference type="OMA" id="MWELKKY"/>
<reference evidence="5" key="1">
    <citation type="submission" date="2015-02" db="EMBL/GenBank/DDBJ databases">
        <title>Genome sequencing for Strongylocentrotus purpuratus.</title>
        <authorList>
            <person name="Murali S."/>
            <person name="Liu Y."/>
            <person name="Vee V."/>
            <person name="English A."/>
            <person name="Wang M."/>
            <person name="Skinner E."/>
            <person name="Han Y."/>
            <person name="Muzny D.M."/>
            <person name="Worley K.C."/>
            <person name="Gibbs R.A."/>
        </authorList>
    </citation>
    <scope>NUCLEOTIDE SEQUENCE</scope>
</reference>
<dbReference type="GeneID" id="105446121"/>
<dbReference type="InParanoid" id="A0A7M7NMX0"/>
<dbReference type="InterPro" id="IPR022894">
    <property type="entry name" value="Oligoribonuclease"/>
</dbReference>
<dbReference type="GO" id="GO:0000175">
    <property type="term" value="F:3'-5'-RNA exonuclease activity"/>
    <property type="evidence" value="ECO:0007669"/>
    <property type="project" value="InterPro"/>
</dbReference>
<dbReference type="OrthoDB" id="6414146at2759"/>
<keyword evidence="5" id="KW-1185">Reference proteome</keyword>
<dbReference type="KEGG" id="spu:105446121"/>
<dbReference type="PANTHER" id="PTHR11046">
    <property type="entry name" value="OLIGORIBONUCLEASE, MITOCHONDRIAL"/>
    <property type="match status" value="1"/>
</dbReference>
<evidence type="ECO:0000313" key="5">
    <source>
        <dbReference type="Proteomes" id="UP000007110"/>
    </source>
</evidence>